<keyword evidence="2 5" id="KW-0812">Transmembrane</keyword>
<organism evidence="7 8">
    <name type="scientific">Collinsella ihumii</name>
    <dbReference type="NCBI Taxonomy" id="1720204"/>
    <lineage>
        <taxon>Bacteria</taxon>
        <taxon>Bacillati</taxon>
        <taxon>Actinomycetota</taxon>
        <taxon>Coriobacteriia</taxon>
        <taxon>Coriobacteriales</taxon>
        <taxon>Coriobacteriaceae</taxon>
        <taxon>Collinsella</taxon>
    </lineage>
</organism>
<dbReference type="GO" id="GO:0016020">
    <property type="term" value="C:membrane"/>
    <property type="evidence" value="ECO:0007669"/>
    <property type="project" value="UniProtKB-SubCell"/>
</dbReference>
<dbReference type="EMBL" id="JAUEIR010000007">
    <property type="protein sequence ID" value="MDN0069799.1"/>
    <property type="molecule type" value="Genomic_DNA"/>
</dbReference>
<keyword evidence="3 5" id="KW-1133">Transmembrane helix</keyword>
<evidence type="ECO:0000259" key="6">
    <source>
        <dbReference type="Pfam" id="PF04932"/>
    </source>
</evidence>
<name>A0AAW7JR10_9ACTN</name>
<sequence length="313" mass="34006">MNCAYAFMQGINILALFVSLFRLIDKYGAGSVLTALFWILLTLSLFNDFTVAIASTNTSSTNYLLGNKFTTGGIHVLLIGIFRVLLHIKSGKMPYNQTVYCALIIESIMVLLKADAMTAMISVVSVCALPVLLGMRQVSFLLSGLAVSCSIVVLNVVFFSTGMLLDLPQVQYFVQEVLGRSITMTGRTPIYEQLGIIIQMNPLFGWGYGNTVVEQIVGYGNAQNGIAQVIVDYGVVGAAAFAAVIISALPRVRGETSIIIVPLYGILYSSVISSLVEISFGLTFFFQIALVAAISAKLKLRQIKDSQLSFRYE</sequence>
<evidence type="ECO:0000313" key="7">
    <source>
        <dbReference type="EMBL" id="MDN0069799.1"/>
    </source>
</evidence>
<comment type="subcellular location">
    <subcellularLocation>
        <location evidence="1">Membrane</location>
        <topology evidence="1">Multi-pass membrane protein</topology>
    </subcellularLocation>
</comment>
<proteinExistence type="predicted"/>
<dbReference type="InterPro" id="IPR007016">
    <property type="entry name" value="O-antigen_ligase-rel_domated"/>
</dbReference>
<reference evidence="7" key="2">
    <citation type="submission" date="2023-08" db="EMBL/GenBank/DDBJ databases">
        <title>Identification and characterization of horizontal gene transfer across gut microbiota members of farm animals based on homology search.</title>
        <authorList>
            <person name="Schwarzerova J."/>
            <person name="Nykrynova M."/>
            <person name="Jureckova K."/>
            <person name="Cejkova D."/>
            <person name="Rychlik I."/>
        </authorList>
    </citation>
    <scope>NUCLEOTIDE SEQUENCE</scope>
    <source>
        <strain evidence="7">15_COKtk</strain>
    </source>
</reference>
<gene>
    <name evidence="7" type="ORF">QVN40_08835</name>
</gene>
<dbReference type="Proteomes" id="UP001168505">
    <property type="component" value="Unassembled WGS sequence"/>
</dbReference>
<keyword evidence="4 5" id="KW-0472">Membrane</keyword>
<protein>
    <recommendedName>
        <fullName evidence="6">O-antigen ligase-related domain-containing protein</fullName>
    </recommendedName>
</protein>
<feature type="domain" description="O-antigen ligase-related" evidence="6">
    <location>
        <begin position="109"/>
        <end position="242"/>
    </location>
</feature>
<evidence type="ECO:0000256" key="2">
    <source>
        <dbReference type="ARBA" id="ARBA00022692"/>
    </source>
</evidence>
<dbReference type="RefSeq" id="WP_289827420.1">
    <property type="nucleotide sequence ID" value="NZ_JAUEIR010000007.1"/>
</dbReference>
<feature type="transmembrane region" description="Helical" evidence="5">
    <location>
        <begin position="116"/>
        <end position="133"/>
    </location>
</feature>
<feature type="transmembrane region" description="Helical" evidence="5">
    <location>
        <begin position="69"/>
        <end position="86"/>
    </location>
</feature>
<evidence type="ECO:0000256" key="3">
    <source>
        <dbReference type="ARBA" id="ARBA00022989"/>
    </source>
</evidence>
<accession>A0AAW7JR10</accession>
<feature type="transmembrane region" description="Helical" evidence="5">
    <location>
        <begin position="258"/>
        <end position="276"/>
    </location>
</feature>
<feature type="transmembrane region" description="Helical" evidence="5">
    <location>
        <begin position="226"/>
        <end position="246"/>
    </location>
</feature>
<feature type="transmembrane region" description="Helical" evidence="5">
    <location>
        <begin position="6"/>
        <end position="24"/>
    </location>
</feature>
<comment type="caution">
    <text evidence="7">The sequence shown here is derived from an EMBL/GenBank/DDBJ whole genome shotgun (WGS) entry which is preliminary data.</text>
</comment>
<dbReference type="AlphaFoldDB" id="A0AAW7JR10"/>
<evidence type="ECO:0000256" key="5">
    <source>
        <dbReference type="SAM" id="Phobius"/>
    </source>
</evidence>
<evidence type="ECO:0000256" key="1">
    <source>
        <dbReference type="ARBA" id="ARBA00004141"/>
    </source>
</evidence>
<feature type="transmembrane region" description="Helical" evidence="5">
    <location>
        <begin position="36"/>
        <end position="57"/>
    </location>
</feature>
<evidence type="ECO:0000313" key="8">
    <source>
        <dbReference type="Proteomes" id="UP001168505"/>
    </source>
</evidence>
<evidence type="ECO:0000256" key="4">
    <source>
        <dbReference type="ARBA" id="ARBA00023136"/>
    </source>
</evidence>
<feature type="transmembrane region" description="Helical" evidence="5">
    <location>
        <begin position="140"/>
        <end position="165"/>
    </location>
</feature>
<reference evidence="7" key="1">
    <citation type="submission" date="2023-06" db="EMBL/GenBank/DDBJ databases">
        <authorList>
            <person name="Zeman M."/>
            <person name="Kubasova T."/>
            <person name="Jahodarova E."/>
            <person name="Nykrynova M."/>
            <person name="Rychlik I."/>
        </authorList>
    </citation>
    <scope>NUCLEOTIDE SEQUENCE</scope>
    <source>
        <strain evidence="7">15_COKtk</strain>
    </source>
</reference>
<dbReference type="Pfam" id="PF04932">
    <property type="entry name" value="Wzy_C"/>
    <property type="match status" value="1"/>
</dbReference>